<protein>
    <submittedName>
        <fullName evidence="2">Uncharacterized protein</fullName>
    </submittedName>
</protein>
<feature type="region of interest" description="Disordered" evidence="1">
    <location>
        <begin position="102"/>
        <end position="122"/>
    </location>
</feature>
<sequence>MRLKVYQAYEGSRKIVGGILNSSSKVQGGMFSFFRRRPAPVPGDLVVPLHGFDDLWYYQGAIFHVLFVFDDVLDHAVLHDSLETLIRREGWQKLGARLRKQVRNSSSRSLTPESRNQQDGSGLEYHVPATFTATRPACTFNHVDHSDIPAQDHSLAKLIPKANGLDRPMILSNPAQLAGLYQAGSATKLDDFLYSDRPILGVNVTSFKDQTLVCLNWSHLAFDTMGLQEVLQGWTAVMQGRAKDVPQPFGFESDPLVEFGTGPARQTHVLADRLLSIWGLMAYLGRRAYSLTIGPSDVRMVCIPAAIFDKLREQAVYEASREAPGVQPYLSDNDVLEAFWLRLAVGSLNLAPGTTVMKQTAIDLRRILSKAPVLLPSSRPYISNAISWLVSPIPSSEILTSSLGSLARRVRGIMTQQATREQLEAYMALLRKYGSLRMLFGDPGMYLIIFSSWARAGLFEVDFGAARKKEGGRGTGKCYPVYIQQEHGPIRNLEAFFILGKDGEGNYWVSGYRAKGDWEKLERELKAFAIEVS</sequence>
<dbReference type="Proteomes" id="UP001140453">
    <property type="component" value="Unassembled WGS sequence"/>
</dbReference>
<dbReference type="PANTHER" id="PTHR31642">
    <property type="entry name" value="TRICHOTHECENE 3-O-ACETYLTRANSFERASE"/>
    <property type="match status" value="1"/>
</dbReference>
<dbReference type="PANTHER" id="PTHR31642:SF294">
    <property type="entry name" value="ACETYLTRANSFERASE MATC1"/>
    <property type="match status" value="1"/>
</dbReference>
<dbReference type="EMBL" id="JAPEVB010000001">
    <property type="protein sequence ID" value="KAJ4396246.1"/>
    <property type="molecule type" value="Genomic_DNA"/>
</dbReference>
<dbReference type="InterPro" id="IPR023213">
    <property type="entry name" value="CAT-like_dom_sf"/>
</dbReference>
<dbReference type="GO" id="GO:0016747">
    <property type="term" value="F:acyltransferase activity, transferring groups other than amino-acyl groups"/>
    <property type="evidence" value="ECO:0007669"/>
    <property type="project" value="TreeGrafter"/>
</dbReference>
<reference evidence="2" key="1">
    <citation type="submission" date="2022-10" db="EMBL/GenBank/DDBJ databases">
        <title>Tapping the CABI collections for fungal endophytes: first genome assemblies for Collariella, Neodidymelliopsis, Ascochyta clinopodiicola, Didymella pomorum, Didymosphaeria variabile, Neocosmospora piperis and Neocucurbitaria cava.</title>
        <authorList>
            <person name="Hill R."/>
        </authorList>
    </citation>
    <scope>NUCLEOTIDE SEQUENCE</scope>
    <source>
        <strain evidence="2">IMI 355082</strain>
    </source>
</reference>
<evidence type="ECO:0000313" key="3">
    <source>
        <dbReference type="Proteomes" id="UP001140453"/>
    </source>
</evidence>
<dbReference type="InterPro" id="IPR050317">
    <property type="entry name" value="Plant_Fungal_Acyltransferase"/>
</dbReference>
<dbReference type="Pfam" id="PF02458">
    <property type="entry name" value="Transferase"/>
    <property type="match status" value="1"/>
</dbReference>
<proteinExistence type="predicted"/>
<keyword evidence="3" id="KW-1185">Reference proteome</keyword>
<gene>
    <name evidence="2" type="ORF">N0V93_000465</name>
</gene>
<feature type="compositionally biased region" description="Polar residues" evidence="1">
    <location>
        <begin position="103"/>
        <end position="120"/>
    </location>
</feature>
<evidence type="ECO:0000313" key="2">
    <source>
        <dbReference type="EMBL" id="KAJ4396246.1"/>
    </source>
</evidence>
<comment type="caution">
    <text evidence="2">The sequence shown here is derived from an EMBL/GenBank/DDBJ whole genome shotgun (WGS) entry which is preliminary data.</text>
</comment>
<dbReference type="Gene3D" id="3.30.559.10">
    <property type="entry name" value="Chloramphenicol acetyltransferase-like domain"/>
    <property type="match status" value="2"/>
</dbReference>
<dbReference type="OrthoDB" id="21502at2759"/>
<evidence type="ECO:0000256" key="1">
    <source>
        <dbReference type="SAM" id="MobiDB-lite"/>
    </source>
</evidence>
<dbReference type="AlphaFoldDB" id="A0A9W9D1S1"/>
<organism evidence="2 3">
    <name type="scientific">Gnomoniopsis smithogilvyi</name>
    <dbReference type="NCBI Taxonomy" id="1191159"/>
    <lineage>
        <taxon>Eukaryota</taxon>
        <taxon>Fungi</taxon>
        <taxon>Dikarya</taxon>
        <taxon>Ascomycota</taxon>
        <taxon>Pezizomycotina</taxon>
        <taxon>Sordariomycetes</taxon>
        <taxon>Sordariomycetidae</taxon>
        <taxon>Diaporthales</taxon>
        <taxon>Gnomoniaceae</taxon>
        <taxon>Gnomoniopsis</taxon>
    </lineage>
</organism>
<name>A0A9W9D1S1_9PEZI</name>
<accession>A0A9W9D1S1</accession>